<dbReference type="EMBL" id="OMOF01000140">
    <property type="protein sequence ID" value="SPF40544.1"/>
    <property type="molecule type" value="Genomic_DNA"/>
</dbReference>
<dbReference type="Proteomes" id="UP000238916">
    <property type="component" value="Unassembled WGS sequence"/>
</dbReference>
<name>A0A2U3KLL7_9FIRM</name>
<evidence type="ECO:0000313" key="1">
    <source>
        <dbReference type="EMBL" id="SPF40544.1"/>
    </source>
</evidence>
<sequence>MRDGPSLAVAAKFSAEFFLKNRCEVKIYGKMKVTVNRGGY</sequence>
<dbReference type="AlphaFoldDB" id="A0A2U3KLL7"/>
<gene>
    <name evidence="1" type="ORF">SBF1_2240013</name>
</gene>
<organism evidence="1 2">
    <name type="scientific">Candidatus Desulfosporosinus infrequens</name>
    <dbReference type="NCBI Taxonomy" id="2043169"/>
    <lineage>
        <taxon>Bacteria</taxon>
        <taxon>Bacillati</taxon>
        <taxon>Bacillota</taxon>
        <taxon>Clostridia</taxon>
        <taxon>Eubacteriales</taxon>
        <taxon>Desulfitobacteriaceae</taxon>
        <taxon>Desulfosporosinus</taxon>
    </lineage>
</organism>
<proteinExistence type="predicted"/>
<accession>A0A2U3KLL7</accession>
<reference evidence="2" key="1">
    <citation type="submission" date="2018-02" db="EMBL/GenBank/DDBJ databases">
        <authorList>
            <person name="Hausmann B."/>
        </authorList>
    </citation>
    <scope>NUCLEOTIDE SEQUENCE [LARGE SCALE GENOMIC DNA]</scope>
    <source>
        <strain evidence="2">Peat soil MAG SbF1</strain>
    </source>
</reference>
<evidence type="ECO:0000313" key="2">
    <source>
        <dbReference type="Proteomes" id="UP000238916"/>
    </source>
</evidence>
<protein>
    <submittedName>
        <fullName evidence="1">Uncharacterized protein</fullName>
    </submittedName>
</protein>